<dbReference type="RefSeq" id="WP_207362832.1">
    <property type="nucleotide sequence ID" value="NZ_JAFMYV010000001.1"/>
</dbReference>
<feature type="domain" description="SD-repeat containing protein B" evidence="6">
    <location>
        <begin position="619"/>
        <end position="673"/>
    </location>
</feature>
<evidence type="ECO:0000256" key="1">
    <source>
        <dbReference type="ARBA" id="ARBA00004613"/>
    </source>
</evidence>
<sequence>MHISTFKTLRAVVWLLVSLAFCALPGYAQTISGTVYRDFNGDGTFAAATAEVKEVGVQGIVVTAYSSNSSTAPISATTSSTGGYTLTTGGGLFRLEFTNVPTGFYETMTGVDNGTGIRFAAGGDVVNLGVNRPAEYCPPNPPVAIPCFLIGKGAVDENVVVTVPYEASGIDAGSKQMLNTPSPASSASATVGSVWGTAYRRSTDDLFTGAFMKRHSAFGSGGLGAIYRTSSASTPSASATSLFVTLNAGTDPHNTADYFKDEIQSGKNPFDAVGKVGLGDIDISADGKYLYAINLFDKKLYRIAVDADNNAATNPAPADITSYAFPATSCPSGVGRPFGMGINPITGNIYASITCDGSANSSTSTASGLSASIYEFNVTTLSFNSAPVSAFSLNYTRGVINDGRQVFGTKSWHNWISTWEKNVSPNISDINQDYGFYPQPLLSDIVFDDDGSLVIGITDRFSHQFVPGSYDAVGTNQYGGTMIAGGDIVRACNTGTLANPIYVLDPYNGGLCGTNGNGTTGKNNNDNTLSIAEFYSDEYIDPYHYETALGGLALVHGSGQVVTSVMDPVNVINTNGFSVFSNTTGDEVRDFQIVPSGELFSKGSSVGDIEIMCKAAPIEIGNRVWNDTNNNGVQDAGEPPMAGVTVTLKGPGSTTIATAITNSAGEYYFSNAAGTPTTGFVYSLTGLTYGGSYSLCFPTSFNTLSLSAKANAATGANADAIDTDPNAAGIISFTLGQAGQNNFTYDAAFVTTPFITTSTLCAKATLIVGDLLPNGGGQTMTFPFSTSANSTNPAPGAGNLNTGGEALAVSPDNKYVYIGQPGASNGASQVNIYDAVTKTFVSSFTTTASLYDLAVSNNGNKLYVTTARGLESFDVTNKANPVASAVLLTAAFPASSGGQQQLWGVAVEPVTGNVFVSRGFGFSGGDKGGIIAKVDANLSTTPTLVANDLKRTLMGIKFLPDGSFLTAGKNNFNSTDNSTPDAILHYKADGTYLDKRDVVISNWQNYTASGATSSTSNSTQVNKIACGPDGNIYVTTFDVYCVLRYIVNPSASTGPVNTWEVYLPKPAVGSGKALAFLCDNDVTFQPCQLSVATPTTACVLANNTYSITGTISVSSASPNSLTVRDGAVSTVVSLSGGQTTATYSLTGLTPGSGSHTVVVTSQGLACGSATVGYSAPTSCSVVPMPTYALAKTVDLKQVEKGQIVTYTISLTNTSGTTATSLVLTDGLSSSAVTLVGSATASTGTFAPGLSGGTWTIPSLSGGQVATLTLKVQLNEEGIIYNTITLPGQQTATTCVSVPAHVCAGEVFQFDLTAPASYSTYQWSRNGQPIVGATTSTLSVTAVGEYTVAATSLGGCPDGSCCPFIVVADPAPSLTALAVSAQCIGQLPQANGAITLVGSSSASLSYNITKASSFTAAAPLLATPQPLSAVVGGLLLGGQPNPATPQDYTIRVYSATGCFSDTVVRLLPTTCVCPPTTCAPFVVKKTKSQGKAVAP</sequence>
<dbReference type="NCBIfam" id="TIGR01451">
    <property type="entry name" value="B_ant_repeat"/>
    <property type="match status" value="1"/>
</dbReference>
<comment type="caution">
    <text evidence="7">The sequence shown here is derived from an EMBL/GenBank/DDBJ whole genome shotgun (WGS) entry which is preliminary data.</text>
</comment>
<keyword evidence="8" id="KW-1185">Reference proteome</keyword>
<evidence type="ECO:0000256" key="4">
    <source>
        <dbReference type="SAM" id="SignalP"/>
    </source>
</evidence>
<feature type="domain" description="DUF11" evidence="5">
    <location>
        <begin position="1189"/>
        <end position="1288"/>
    </location>
</feature>
<dbReference type="Pfam" id="PF01345">
    <property type="entry name" value="DUF11"/>
    <property type="match status" value="1"/>
</dbReference>
<dbReference type="Gene3D" id="2.60.40.1170">
    <property type="entry name" value="Mu homology domain, subdomain B"/>
    <property type="match status" value="1"/>
</dbReference>
<evidence type="ECO:0000313" key="8">
    <source>
        <dbReference type="Proteomes" id="UP000664034"/>
    </source>
</evidence>
<dbReference type="InterPro" id="IPR001434">
    <property type="entry name" value="OmcB-like_DUF11"/>
</dbReference>
<dbReference type="Pfam" id="PF17210">
    <property type="entry name" value="SdrD_B"/>
    <property type="match status" value="1"/>
</dbReference>
<feature type="signal peptide" evidence="4">
    <location>
        <begin position="1"/>
        <end position="28"/>
    </location>
</feature>
<dbReference type="EMBL" id="JAFMYV010000001">
    <property type="protein sequence ID" value="MBO0935272.1"/>
    <property type="molecule type" value="Genomic_DNA"/>
</dbReference>
<gene>
    <name evidence="7" type="ORF">J2I47_01800</name>
</gene>
<dbReference type="GO" id="GO:0005576">
    <property type="term" value="C:extracellular region"/>
    <property type="evidence" value="ECO:0007669"/>
    <property type="project" value="UniProtKB-SubCell"/>
</dbReference>
<evidence type="ECO:0000256" key="2">
    <source>
        <dbReference type="ARBA" id="ARBA00022525"/>
    </source>
</evidence>
<comment type="subcellular location">
    <subcellularLocation>
        <location evidence="1">Secreted</location>
    </subcellularLocation>
</comment>
<evidence type="ECO:0000313" key="7">
    <source>
        <dbReference type="EMBL" id="MBO0935272.1"/>
    </source>
</evidence>
<name>A0A939JZP8_9BACT</name>
<dbReference type="InterPro" id="IPR047589">
    <property type="entry name" value="DUF11_rpt"/>
</dbReference>
<accession>A0A939JZP8</accession>
<evidence type="ECO:0000259" key="5">
    <source>
        <dbReference type="Pfam" id="PF01345"/>
    </source>
</evidence>
<evidence type="ECO:0000259" key="6">
    <source>
        <dbReference type="Pfam" id="PF17210"/>
    </source>
</evidence>
<dbReference type="Gene3D" id="2.60.40.10">
    <property type="entry name" value="Immunoglobulins"/>
    <property type="match status" value="3"/>
</dbReference>
<feature type="chain" id="PRO_5037368967" evidence="4">
    <location>
        <begin position="29"/>
        <end position="1494"/>
    </location>
</feature>
<dbReference type="InterPro" id="IPR013783">
    <property type="entry name" value="Ig-like_fold"/>
</dbReference>
<dbReference type="Gene3D" id="2.130.10.10">
    <property type="entry name" value="YVTN repeat-like/Quinoprotein amine dehydrogenase"/>
    <property type="match status" value="1"/>
</dbReference>
<dbReference type="InterPro" id="IPR033764">
    <property type="entry name" value="Sdr_B"/>
</dbReference>
<dbReference type="Proteomes" id="UP000664034">
    <property type="component" value="Unassembled WGS sequence"/>
</dbReference>
<proteinExistence type="predicted"/>
<dbReference type="InterPro" id="IPR015943">
    <property type="entry name" value="WD40/YVTN_repeat-like_dom_sf"/>
</dbReference>
<protein>
    <submittedName>
        <fullName evidence="7">DUF11 domain-containing protein</fullName>
    </submittedName>
</protein>
<keyword evidence="2" id="KW-0964">Secreted</keyword>
<keyword evidence="3 4" id="KW-0732">Signal</keyword>
<dbReference type="SUPFAM" id="SSF117074">
    <property type="entry name" value="Hypothetical protein PA1324"/>
    <property type="match status" value="1"/>
</dbReference>
<reference evidence="7" key="1">
    <citation type="submission" date="2021-03" db="EMBL/GenBank/DDBJ databases">
        <title>Fibrella sp. HMF5335 genome sequencing and assembly.</title>
        <authorList>
            <person name="Kang H."/>
            <person name="Kim H."/>
            <person name="Bae S."/>
            <person name="Joh K."/>
        </authorList>
    </citation>
    <scope>NUCLEOTIDE SEQUENCE</scope>
    <source>
        <strain evidence="7">HMF5335</strain>
    </source>
</reference>
<evidence type="ECO:0000256" key="3">
    <source>
        <dbReference type="ARBA" id="ARBA00022729"/>
    </source>
</evidence>
<dbReference type="SUPFAM" id="SSF63829">
    <property type="entry name" value="Calcium-dependent phosphotriesterase"/>
    <property type="match status" value="2"/>
</dbReference>
<organism evidence="7 8">
    <name type="scientific">Fibrella rubiginis</name>
    <dbReference type="NCBI Taxonomy" id="2817060"/>
    <lineage>
        <taxon>Bacteria</taxon>
        <taxon>Pseudomonadati</taxon>
        <taxon>Bacteroidota</taxon>
        <taxon>Cytophagia</taxon>
        <taxon>Cytophagales</taxon>
        <taxon>Spirosomataceae</taxon>
        <taxon>Fibrella</taxon>
    </lineage>
</organism>